<name>A0A0D6JQN3_9EURY</name>
<dbReference type="EMBL" id="CSTE01000002">
    <property type="protein sequence ID" value="CQR50169.1"/>
    <property type="molecule type" value="Genomic_DNA"/>
</dbReference>
<evidence type="ECO:0000256" key="1">
    <source>
        <dbReference type="SAM" id="Phobius"/>
    </source>
</evidence>
<feature type="transmembrane region" description="Helical" evidence="1">
    <location>
        <begin position="65"/>
        <end position="88"/>
    </location>
</feature>
<keyword evidence="1" id="KW-0812">Transmembrane</keyword>
<dbReference type="OrthoDB" id="292701at2157"/>
<dbReference type="AlphaFoldDB" id="A0A0D6JQN3"/>
<feature type="transmembrane region" description="Helical" evidence="1">
    <location>
        <begin position="35"/>
        <end position="53"/>
    </location>
</feature>
<dbReference type="Proteomes" id="UP000198902">
    <property type="component" value="Unassembled WGS sequence"/>
</dbReference>
<proteinExistence type="predicted"/>
<dbReference type="RefSeq" id="WP_089778123.1">
    <property type="nucleotide sequence ID" value="NZ_CABLRR010000002.1"/>
</dbReference>
<sequence length="92" mass="9592">MSPKRVYWSAFLVFGLCAAIDIALDVFAGDVGINTAAATAGVLAVGYASVVALRDPERARVPSDWGPLVYLVIVGAALYAFGVALQLYSVVT</sequence>
<evidence type="ECO:0000313" key="3">
    <source>
        <dbReference type="Proteomes" id="UP000198902"/>
    </source>
</evidence>
<evidence type="ECO:0000313" key="2">
    <source>
        <dbReference type="EMBL" id="CQR50169.1"/>
    </source>
</evidence>
<keyword evidence="1" id="KW-0472">Membrane</keyword>
<keyword evidence="3" id="KW-1185">Reference proteome</keyword>
<organism evidence="2 3">
    <name type="scientific">Haloferax massiliensis</name>
    <dbReference type="NCBI Taxonomy" id="1476858"/>
    <lineage>
        <taxon>Archaea</taxon>
        <taxon>Methanobacteriati</taxon>
        <taxon>Methanobacteriota</taxon>
        <taxon>Stenosarchaea group</taxon>
        <taxon>Halobacteria</taxon>
        <taxon>Halobacteriales</taxon>
        <taxon>Haloferacaceae</taxon>
        <taxon>Haloferax</taxon>
    </lineage>
</organism>
<reference evidence="3" key="1">
    <citation type="submission" date="2015-03" db="EMBL/GenBank/DDBJ databases">
        <authorList>
            <person name="Urmite Genomes"/>
        </authorList>
    </citation>
    <scope>NUCLEOTIDE SEQUENCE [LARGE SCALE GENOMIC DNA]</scope>
    <source>
        <strain evidence="3">Arc-Hr</strain>
    </source>
</reference>
<accession>A0A0D6JQN3</accession>
<protein>
    <submittedName>
        <fullName evidence="2">Uncharacterized protein</fullName>
    </submittedName>
</protein>
<gene>
    <name evidence="2" type="ORF">BN996_01646</name>
</gene>
<keyword evidence="1" id="KW-1133">Transmembrane helix</keyword>